<dbReference type="RefSeq" id="WP_270114094.1">
    <property type="nucleotide sequence ID" value="NZ_BAAAOL010000006.1"/>
</dbReference>
<evidence type="ECO:0000256" key="1">
    <source>
        <dbReference type="SAM" id="SignalP"/>
    </source>
</evidence>
<reference evidence="2" key="1">
    <citation type="submission" date="2022-12" db="EMBL/GenBank/DDBJ databases">
        <title>Reference genome sequencing for broad-spectrum identification of bacterial and archaeal isolates by mass spectrometry.</title>
        <authorList>
            <person name="Sekiguchi Y."/>
            <person name="Tourlousse D.M."/>
        </authorList>
    </citation>
    <scope>NUCLEOTIDE SEQUENCE</scope>
    <source>
        <strain evidence="2">LLR39Z86</strain>
    </source>
</reference>
<evidence type="ECO:0000313" key="3">
    <source>
        <dbReference type="Proteomes" id="UP001144313"/>
    </source>
</evidence>
<dbReference type="EMBL" id="BSDT01000001">
    <property type="protein sequence ID" value="GLI42644.1"/>
    <property type="molecule type" value="Genomic_DNA"/>
</dbReference>
<dbReference type="AlphaFoldDB" id="A0A9W6LHC4"/>
<evidence type="ECO:0000313" key="2">
    <source>
        <dbReference type="EMBL" id="GLI42644.1"/>
    </source>
</evidence>
<sequence>MHPPQHAVRNAVRAASVVLAALFTILAAATPASAAPTSFSASDRGEDGCTVFETAGQADWSVNSIPEMPPVELTGKTYTYADGHMCLPVVPRDRHVEFIGYDRYGKPIAELAVPVSVDGGSEYTEYLVGPYGTRIAYVTVAVCVTQPATGSGAVRDCGATQVVYPQPARG</sequence>
<accession>A0A9W6LHC4</accession>
<keyword evidence="3" id="KW-1185">Reference proteome</keyword>
<feature type="signal peptide" evidence="1">
    <location>
        <begin position="1"/>
        <end position="34"/>
    </location>
</feature>
<protein>
    <recommendedName>
        <fullName evidence="4">Secreted protein</fullName>
    </recommendedName>
</protein>
<organism evidence="2 3">
    <name type="scientific">Glycomyces algeriensis</name>
    <dbReference type="NCBI Taxonomy" id="256037"/>
    <lineage>
        <taxon>Bacteria</taxon>
        <taxon>Bacillati</taxon>
        <taxon>Actinomycetota</taxon>
        <taxon>Actinomycetes</taxon>
        <taxon>Glycomycetales</taxon>
        <taxon>Glycomycetaceae</taxon>
        <taxon>Glycomyces</taxon>
    </lineage>
</organism>
<keyword evidence="1" id="KW-0732">Signal</keyword>
<name>A0A9W6LHC4_9ACTN</name>
<proteinExistence type="predicted"/>
<gene>
    <name evidence="2" type="ORF">GALLR39Z86_24940</name>
</gene>
<feature type="chain" id="PRO_5040999164" description="Secreted protein" evidence="1">
    <location>
        <begin position="35"/>
        <end position="170"/>
    </location>
</feature>
<evidence type="ECO:0008006" key="4">
    <source>
        <dbReference type="Google" id="ProtNLM"/>
    </source>
</evidence>
<comment type="caution">
    <text evidence="2">The sequence shown here is derived from an EMBL/GenBank/DDBJ whole genome shotgun (WGS) entry which is preliminary data.</text>
</comment>
<dbReference type="Proteomes" id="UP001144313">
    <property type="component" value="Unassembled WGS sequence"/>
</dbReference>